<dbReference type="EMBL" id="JAESVB010000006">
    <property type="protein sequence ID" value="MCB8876377.1"/>
    <property type="molecule type" value="Genomic_DNA"/>
</dbReference>
<name>A0A964DZR1_9PROT</name>
<protein>
    <submittedName>
        <fullName evidence="2">Type II toxin-antitoxin system CcdA family antitoxin</fullName>
    </submittedName>
</protein>
<reference evidence="2" key="1">
    <citation type="journal article" date="2021" name="Microorganisms">
        <title>Acidisoma silvae sp. nov. and Acidisomacellulosilytica sp. nov., Two Acidophilic Bacteria Isolated from Decaying Wood, Hydrolyzing Cellulose and Producing Poly-3-hydroxybutyrate.</title>
        <authorList>
            <person name="Mieszkin S."/>
            <person name="Pouder E."/>
            <person name="Uroz S."/>
            <person name="Simon-Colin C."/>
            <person name="Alain K."/>
        </authorList>
    </citation>
    <scope>NUCLEOTIDE SEQUENCE</scope>
    <source>
        <strain evidence="2">HW T2.11</strain>
    </source>
</reference>
<evidence type="ECO:0000313" key="2">
    <source>
        <dbReference type="EMBL" id="MCB8876377.1"/>
    </source>
</evidence>
<proteinExistence type="predicted"/>
<evidence type="ECO:0000313" key="3">
    <source>
        <dbReference type="Proteomes" id="UP000708298"/>
    </source>
</evidence>
<dbReference type="Proteomes" id="UP000708298">
    <property type="component" value="Unassembled WGS sequence"/>
</dbReference>
<organism evidence="2 3">
    <name type="scientific">Acidisoma silvae</name>
    <dbReference type="NCBI Taxonomy" id="2802396"/>
    <lineage>
        <taxon>Bacteria</taxon>
        <taxon>Pseudomonadati</taxon>
        <taxon>Pseudomonadota</taxon>
        <taxon>Alphaproteobacteria</taxon>
        <taxon>Acetobacterales</taxon>
        <taxon>Acidocellaceae</taxon>
        <taxon>Acidisoma</taxon>
    </lineage>
</organism>
<dbReference type="AlphaFoldDB" id="A0A964DZR1"/>
<evidence type="ECO:0000256" key="1">
    <source>
        <dbReference type="ARBA" id="ARBA00022649"/>
    </source>
</evidence>
<dbReference type="RefSeq" id="WP_227322034.1">
    <property type="nucleotide sequence ID" value="NZ_JAESVB010000006.1"/>
</dbReference>
<accession>A0A964DZR1</accession>
<gene>
    <name evidence="2" type="ORF">ASILVAE211_14380</name>
</gene>
<dbReference type="Pfam" id="PF07362">
    <property type="entry name" value="CcdA"/>
    <property type="match status" value="1"/>
</dbReference>
<reference evidence="2" key="2">
    <citation type="submission" date="2021-01" db="EMBL/GenBank/DDBJ databases">
        <authorList>
            <person name="Mieszkin S."/>
            <person name="Pouder E."/>
            <person name="Alain K."/>
        </authorList>
    </citation>
    <scope>NUCLEOTIDE SEQUENCE</scope>
    <source>
        <strain evidence="2">HW T2.11</strain>
    </source>
</reference>
<comment type="caution">
    <text evidence="2">The sequence shown here is derived from an EMBL/GenBank/DDBJ whole genome shotgun (WGS) entry which is preliminary data.</text>
</comment>
<keyword evidence="3" id="KW-1185">Reference proteome</keyword>
<dbReference type="InterPro" id="IPR009956">
    <property type="entry name" value="Post-segregation_anti-tox_CcdA"/>
</dbReference>
<sequence>MSKVTNLALPDALLVEARALGLDAAQICERVLRNEIALVRTAQWREDHRQALMSSNDYVEHNGLPLEEFRQF</sequence>
<keyword evidence="1" id="KW-1277">Toxin-antitoxin system</keyword>